<dbReference type="PANTHER" id="PTHR37560">
    <property type="entry name" value="UPF0210 PROTEIN SPR0218"/>
    <property type="match status" value="1"/>
</dbReference>
<dbReference type="PANTHER" id="PTHR37560:SF2">
    <property type="entry name" value="DUF711 DOMAIN-CONTAINING PROTEIN"/>
    <property type="match status" value="1"/>
</dbReference>
<dbReference type="AlphaFoldDB" id="X1FZB4"/>
<name>X1FZB4_9ZZZZ</name>
<dbReference type="Pfam" id="PF05167">
    <property type="entry name" value="DUF711"/>
    <property type="match status" value="1"/>
</dbReference>
<sequence>TPFFPASYHDQSDNENFSIALEMADEVLRIFTEAKSLQEAKENLRIRFLEIYDLVVKICEKSAQKYKIQFSGIDFSPAPFPDLKRSIGTAIEELGIEYFGANGSM</sequence>
<proteinExistence type="predicted"/>
<evidence type="ECO:0000313" key="1">
    <source>
        <dbReference type="EMBL" id="GAH50976.1"/>
    </source>
</evidence>
<comment type="caution">
    <text evidence="1">The sequence shown here is derived from an EMBL/GenBank/DDBJ whole genome shotgun (WGS) entry which is preliminary data.</text>
</comment>
<dbReference type="EMBL" id="BARU01015352">
    <property type="protein sequence ID" value="GAH50976.1"/>
    <property type="molecule type" value="Genomic_DNA"/>
</dbReference>
<organism evidence="1">
    <name type="scientific">marine sediment metagenome</name>
    <dbReference type="NCBI Taxonomy" id="412755"/>
    <lineage>
        <taxon>unclassified sequences</taxon>
        <taxon>metagenomes</taxon>
        <taxon>ecological metagenomes</taxon>
    </lineage>
</organism>
<protein>
    <submittedName>
        <fullName evidence="1">Uncharacterized protein</fullName>
    </submittedName>
</protein>
<dbReference type="InterPro" id="IPR007841">
    <property type="entry name" value="UPF0210"/>
</dbReference>
<gene>
    <name evidence="1" type="ORF">S03H2_26456</name>
</gene>
<dbReference type="Gene3D" id="3.20.70.20">
    <property type="match status" value="1"/>
</dbReference>
<feature type="non-terminal residue" evidence="1">
    <location>
        <position position="105"/>
    </location>
</feature>
<feature type="non-terminal residue" evidence="1">
    <location>
        <position position="1"/>
    </location>
</feature>
<reference evidence="1" key="1">
    <citation type="journal article" date="2014" name="Front. Microbiol.">
        <title>High frequency of phylogenetically diverse reductive dehalogenase-homologous genes in deep subseafloor sedimentary metagenomes.</title>
        <authorList>
            <person name="Kawai M."/>
            <person name="Futagami T."/>
            <person name="Toyoda A."/>
            <person name="Takaki Y."/>
            <person name="Nishi S."/>
            <person name="Hori S."/>
            <person name="Arai W."/>
            <person name="Tsubouchi T."/>
            <person name="Morono Y."/>
            <person name="Uchiyama I."/>
            <person name="Ito T."/>
            <person name="Fujiyama A."/>
            <person name="Inagaki F."/>
            <person name="Takami H."/>
        </authorList>
    </citation>
    <scope>NUCLEOTIDE SEQUENCE</scope>
    <source>
        <strain evidence="1">Expedition CK06-06</strain>
    </source>
</reference>
<accession>X1FZB4</accession>
<dbReference type="SUPFAM" id="SSF51998">
    <property type="entry name" value="PFL-like glycyl radical enzymes"/>
    <property type="match status" value="1"/>
</dbReference>